<dbReference type="PIRSF" id="PIRSF003174">
    <property type="entry name" value="CreA"/>
    <property type="match status" value="1"/>
</dbReference>
<dbReference type="EMBL" id="JANLFC010000019">
    <property type="protein sequence ID" value="MCR4448062.1"/>
    <property type="molecule type" value="Genomic_DNA"/>
</dbReference>
<dbReference type="OMA" id="QGVTCYV"/>
<evidence type="ECO:0000313" key="5">
    <source>
        <dbReference type="EMBL" id="PTH81152.1"/>
    </source>
</evidence>
<evidence type="ECO:0000313" key="4">
    <source>
        <dbReference type="EMBL" id="MCR4448062.1"/>
    </source>
</evidence>
<evidence type="ECO:0000313" key="11">
    <source>
        <dbReference type="Proteomes" id="UP000281725"/>
    </source>
</evidence>
<keyword evidence="1" id="KW-0732">Signal</keyword>
<dbReference type="EMBL" id="PZKL01000024">
    <property type="protein sequence ID" value="PTH81152.1"/>
    <property type="molecule type" value="Genomic_DNA"/>
</dbReference>
<reference evidence="2 8" key="1">
    <citation type="journal article" date="2016" name="J. Clin. Microbiol.">
        <title>Detection and Whole-Genome Sequencing of Carbapenemase-Producing Aeromonas hydrophila Isolates from Routine Perirectal Surveillance Culture.</title>
        <authorList>
            <person name="Hughes H.Y."/>
            <person name="Conlan S.P."/>
            <person name="Lau A.F."/>
            <person name="Dekker J.P."/>
            <person name="Michelin A.V."/>
            <person name="Youn J.H."/>
            <person name="Henderson D.K."/>
            <person name="Frank K.M."/>
            <person name="Segre J.A."/>
            <person name="Palmore T.N."/>
        </authorList>
    </citation>
    <scope>NUCLEOTIDE SEQUENCE [LARGE SCALE GENOMIC DNA]</scope>
    <source>
        <strain evidence="2 8">AVNIH1</strain>
    </source>
</reference>
<evidence type="ECO:0000313" key="6">
    <source>
        <dbReference type="EMBL" id="RKJ84034.1"/>
    </source>
</evidence>
<evidence type="ECO:0000313" key="8">
    <source>
        <dbReference type="Proteomes" id="UP000076809"/>
    </source>
</evidence>
<dbReference type="Proteomes" id="UP000241986">
    <property type="component" value="Unassembled WGS sequence"/>
</dbReference>
<reference evidence="3 10" key="5">
    <citation type="submission" date="2018-11" db="EMBL/GenBank/DDBJ databases">
        <title>Complete genome sequence of multidrug-resistant Aeromonas veronii strain MS-18-37.</title>
        <authorList>
            <person name="Abdelhamed H."/>
            <person name="Lawrence M."/>
            <person name="Waldbieser G."/>
        </authorList>
    </citation>
    <scope>NUCLEOTIDE SEQUENCE [LARGE SCALE GENOMIC DNA]</scope>
    <source>
        <strain evidence="3 10">MS-18-37</strain>
    </source>
</reference>
<dbReference type="EMBL" id="RAWX01000008">
    <property type="protein sequence ID" value="RKJ84034.1"/>
    <property type="molecule type" value="Genomic_DNA"/>
</dbReference>
<reference evidence="6 11" key="4">
    <citation type="submission" date="2018-09" db="EMBL/GenBank/DDBJ databases">
        <title>Genome sequencing of Aeromonas veronii MS-17-88.</title>
        <authorList>
            <person name="Tekedar H.C."/>
            <person name="Arick M.A."/>
            <person name="Hsu C.-Y."/>
            <person name="Thrash A."/>
            <person name="Karsi A."/>
            <person name="Lawrence M.L."/>
            <person name="Abdelhamed H."/>
        </authorList>
    </citation>
    <scope>NUCLEOTIDE SEQUENCE [LARGE SCALE GENOMIC DNA]</scope>
    <source>
        <strain evidence="6 11">MS 17-88</strain>
    </source>
</reference>
<dbReference type="Proteomes" id="UP000323129">
    <property type="component" value="Unassembled WGS sequence"/>
</dbReference>
<dbReference type="RefSeq" id="WP_005355485.1">
    <property type="nucleotide sequence ID" value="NZ_AP022281.1"/>
</dbReference>
<dbReference type="AlphaFoldDB" id="A0A0T6RJD5"/>
<proteinExistence type="predicted"/>
<reference evidence="7 12" key="2">
    <citation type="submission" date="2017-08" db="EMBL/GenBank/DDBJ databases">
        <title>Aeromonas veronii bv sobria strain NS22 whole genome sequencing.</title>
        <authorList>
            <person name="Katharios P."/>
            <person name="Ha V.Q."/>
            <person name="Smyrli M."/>
        </authorList>
    </citation>
    <scope>NUCLEOTIDE SEQUENCE [LARGE SCALE GENOMIC DNA]</scope>
    <source>
        <strain evidence="7 12">NS22</strain>
    </source>
</reference>
<dbReference type="EMBL" id="NQMC01000010">
    <property type="protein sequence ID" value="TYD47094.1"/>
    <property type="molecule type" value="Genomic_DNA"/>
</dbReference>
<dbReference type="GO" id="GO:0005829">
    <property type="term" value="C:cytosol"/>
    <property type="evidence" value="ECO:0007669"/>
    <property type="project" value="TreeGrafter"/>
</dbReference>
<evidence type="ECO:0000313" key="12">
    <source>
        <dbReference type="Proteomes" id="UP000323129"/>
    </source>
</evidence>
<evidence type="ECO:0000313" key="7">
    <source>
        <dbReference type="EMBL" id="TYD47094.1"/>
    </source>
</evidence>
<dbReference type="PANTHER" id="PTHR37952:SF2">
    <property type="entry name" value="PROTEIN CREA"/>
    <property type="match status" value="1"/>
</dbReference>
<dbReference type="KEGG" id="avo:AMS64_01665"/>
<sequence length="164" mass="17740">MTHNHTRHNALRRALPLLLGALFAGPALADKADPVGEVSTAFKLFGPNHKILVEAFDDPRIDGVACYLARPKTGGVKGGLGLAEDPSHASLSCHQIGPITLPEKLKAGEEVFDVSTSLVFKEQKVVRFYDKKRNALVYLTYSTKLVDGSYKSAVSAVPIMPWGQ</sequence>
<evidence type="ECO:0000313" key="3">
    <source>
        <dbReference type="EMBL" id="AYV35520.1"/>
    </source>
</evidence>
<dbReference type="Proteomes" id="UP000076809">
    <property type="component" value="Chromosome"/>
</dbReference>
<dbReference type="GeneID" id="60786965"/>
<reference evidence="4" key="6">
    <citation type="submission" date="2022-08" db="EMBL/GenBank/DDBJ databases">
        <title>A global survey of hypervirulent Aeromonas hydrophila identified this emerging pathogen in farmed fish in the lower Mekong River basin.</title>
        <authorList>
            <person name="Xu T."/>
            <person name="Rasmussen-Ivey C.R."/>
            <person name="Moen F.S."/>
            <person name="Fernandez Bravo A."/>
            <person name="Lamy B."/>
            <person name="Beaz-Hidalgo R."/>
            <person name="Khan C.D."/>
            <person name="Castro Escarpulli G."/>
            <person name="Yasin I.S.M."/>
            <person name="Figueras M.J."/>
            <person name="Azzam Sayuti M."/>
            <person name="Karim M.M."/>
            <person name="Alam K.M."/>
            <person name="Le T.T.T."/>
            <person name="Thao N.H.P."/>
            <person name="Addo S."/>
            <person name="Duodu S."/>
            <person name="Ali S."/>
            <person name="Mey S."/>
            <person name="Somony T."/>
            <person name="Liles M.R."/>
        </authorList>
    </citation>
    <scope>NUCLEOTIDE SEQUENCE</scope>
    <source>
        <strain evidence="4">0.14</strain>
    </source>
</reference>
<dbReference type="Proteomes" id="UP001204061">
    <property type="component" value="Unassembled WGS sequence"/>
</dbReference>
<evidence type="ECO:0000313" key="10">
    <source>
        <dbReference type="Proteomes" id="UP000267614"/>
    </source>
</evidence>
<accession>A0A318DH13</accession>
<dbReference type="EMBL" id="CP014774">
    <property type="protein sequence ID" value="ANB53560.1"/>
    <property type="molecule type" value="Genomic_DNA"/>
</dbReference>
<evidence type="ECO:0000256" key="1">
    <source>
        <dbReference type="SAM" id="SignalP"/>
    </source>
</evidence>
<name>A0A0T6RJD5_AERVE</name>
<dbReference type="eggNOG" id="COG3045">
    <property type="taxonomic scope" value="Bacteria"/>
</dbReference>
<organism evidence="6 11">
    <name type="scientific">Aeromonas veronii</name>
    <dbReference type="NCBI Taxonomy" id="654"/>
    <lineage>
        <taxon>Bacteria</taxon>
        <taxon>Pseudomonadati</taxon>
        <taxon>Pseudomonadota</taxon>
        <taxon>Gammaproteobacteria</taxon>
        <taxon>Aeromonadales</taxon>
        <taxon>Aeromonadaceae</taxon>
        <taxon>Aeromonas</taxon>
    </lineage>
</organism>
<dbReference type="STRING" id="654.AMS64_01665"/>
<reference evidence="5 9" key="3">
    <citation type="submission" date="2018-03" db="EMBL/GenBank/DDBJ databases">
        <title>Aeromonas veronii whole genome sequencing and analysis.</title>
        <authorList>
            <person name="Xie H."/>
            <person name="Liu T."/>
            <person name="Wang K."/>
        </authorList>
    </citation>
    <scope>NUCLEOTIDE SEQUENCE [LARGE SCALE GENOMIC DNA]</scope>
    <source>
        <strain evidence="5 9">XH.VA.1</strain>
    </source>
</reference>
<dbReference type="Proteomes" id="UP000281725">
    <property type="component" value="Unassembled WGS sequence"/>
</dbReference>
<feature type="chain" id="PRO_5015044654" evidence="1">
    <location>
        <begin position="30"/>
        <end position="164"/>
    </location>
</feature>
<dbReference type="Proteomes" id="UP000267614">
    <property type="component" value="Chromosome"/>
</dbReference>
<gene>
    <name evidence="7" type="ORF">CJF24_05265</name>
    <name evidence="6" type="ORF">D6R50_23455</name>
    <name evidence="5" type="ORF">DAA48_10265</name>
    <name evidence="3" type="ORF">EFI48_00880</name>
    <name evidence="4" type="ORF">NS965_06645</name>
    <name evidence="2" type="ORF">WM43_13275</name>
</gene>
<dbReference type="PANTHER" id="PTHR37952">
    <property type="match status" value="1"/>
</dbReference>
<dbReference type="EMBL" id="CP033604">
    <property type="protein sequence ID" value="AYV35520.1"/>
    <property type="molecule type" value="Genomic_DNA"/>
</dbReference>
<evidence type="ECO:0000313" key="9">
    <source>
        <dbReference type="Proteomes" id="UP000241986"/>
    </source>
</evidence>
<evidence type="ECO:0000313" key="2">
    <source>
        <dbReference type="EMBL" id="ANB53560.1"/>
    </source>
</evidence>
<feature type="signal peptide" evidence="1">
    <location>
        <begin position="1"/>
        <end position="29"/>
    </location>
</feature>
<accession>A0A0T6RJD5</accession>
<protein>
    <submittedName>
        <fullName evidence="4">CreA family protein</fullName>
    </submittedName>
</protein>
<dbReference type="InterPro" id="IPR010292">
    <property type="entry name" value="Uncharacterised_CreA"/>
</dbReference>
<keyword evidence="12" id="KW-1185">Reference proteome</keyword>
<dbReference type="Pfam" id="PF05981">
    <property type="entry name" value="CreA"/>
    <property type="match status" value="1"/>
</dbReference>